<gene>
    <name evidence="3" type="ORF">PCOR1329_LOCUS1810</name>
</gene>
<dbReference type="Proteomes" id="UP001189429">
    <property type="component" value="Unassembled WGS sequence"/>
</dbReference>
<evidence type="ECO:0000256" key="2">
    <source>
        <dbReference type="SAM" id="SignalP"/>
    </source>
</evidence>
<feature type="signal peptide" evidence="2">
    <location>
        <begin position="1"/>
        <end position="23"/>
    </location>
</feature>
<comment type="caution">
    <text evidence="3">The sequence shown here is derived from an EMBL/GenBank/DDBJ whole genome shotgun (WGS) entry which is preliminary data.</text>
</comment>
<keyword evidence="2" id="KW-0732">Signal</keyword>
<organism evidence="3 4">
    <name type="scientific">Prorocentrum cordatum</name>
    <dbReference type="NCBI Taxonomy" id="2364126"/>
    <lineage>
        <taxon>Eukaryota</taxon>
        <taxon>Sar</taxon>
        <taxon>Alveolata</taxon>
        <taxon>Dinophyceae</taxon>
        <taxon>Prorocentrales</taxon>
        <taxon>Prorocentraceae</taxon>
        <taxon>Prorocentrum</taxon>
    </lineage>
</organism>
<evidence type="ECO:0000256" key="1">
    <source>
        <dbReference type="SAM" id="MobiDB-lite"/>
    </source>
</evidence>
<protein>
    <submittedName>
        <fullName evidence="3">Uncharacterized protein</fullName>
    </submittedName>
</protein>
<dbReference type="EMBL" id="CAUYUJ010000447">
    <property type="protein sequence ID" value="CAK0790552.1"/>
    <property type="molecule type" value="Genomic_DNA"/>
</dbReference>
<feature type="region of interest" description="Disordered" evidence="1">
    <location>
        <begin position="71"/>
        <end position="147"/>
    </location>
</feature>
<feature type="chain" id="PRO_5045787299" evidence="2">
    <location>
        <begin position="24"/>
        <end position="147"/>
    </location>
</feature>
<accession>A0ABN9PJP6</accession>
<name>A0ABN9PJP6_9DINO</name>
<proteinExistence type="predicted"/>
<evidence type="ECO:0000313" key="4">
    <source>
        <dbReference type="Proteomes" id="UP001189429"/>
    </source>
</evidence>
<evidence type="ECO:0000313" key="3">
    <source>
        <dbReference type="EMBL" id="CAK0790552.1"/>
    </source>
</evidence>
<reference evidence="3" key="1">
    <citation type="submission" date="2023-10" db="EMBL/GenBank/DDBJ databases">
        <authorList>
            <person name="Chen Y."/>
            <person name="Shah S."/>
            <person name="Dougan E. K."/>
            <person name="Thang M."/>
            <person name="Chan C."/>
        </authorList>
    </citation>
    <scope>NUCLEOTIDE SEQUENCE [LARGE SCALE GENOMIC DNA]</scope>
</reference>
<sequence length="147" mass="15229">MHFAIIIFAACAAVMASFHAAEGRRLPAPWAEGGASEALAGLGREEDKLKAVLEREVDERYRKTGVGRRLVAGLGGLGGDGRGRPRGAPRGGAGPSGVRPARGALSGQKRSGGARRGASLPPQEGRPYESHAVAPERQGNATLQLIM</sequence>
<keyword evidence="4" id="KW-1185">Reference proteome</keyword>